<comment type="caution">
    <text evidence="4">The sequence shown here is derived from an EMBL/GenBank/DDBJ whole genome shotgun (WGS) entry which is preliminary data.</text>
</comment>
<dbReference type="RefSeq" id="WP_307872556.1">
    <property type="nucleotide sequence ID" value="NZ_JAENHP010000001.1"/>
</dbReference>
<feature type="signal peptide" evidence="2">
    <location>
        <begin position="1"/>
        <end position="20"/>
    </location>
</feature>
<gene>
    <name evidence="4" type="ORF">JIG36_03815</name>
</gene>
<dbReference type="Proteomes" id="UP000632138">
    <property type="component" value="Unassembled WGS sequence"/>
</dbReference>
<sequence>MIFSASALLLAGCGSSSSSAPVPGATSSTAAPSSPSPSASASPSPTSAGGGGSSTRCHTADLGITTGEGGAAAGTHSVNLVLTNKSGKTCSLYGYPGVSWVTGDNGTQVNAAFSREAGEAGKTTVSVKPGGKAYVLILWPYYANYDKSECKPVDVRGYRVYPPDETAAIFVADPQTVCSAKGVGAGRVHPVEVNSE</sequence>
<name>A0ABS2A4B5_9ACTN</name>
<feature type="chain" id="PRO_5047171683" evidence="2">
    <location>
        <begin position="21"/>
        <end position="196"/>
    </location>
</feature>
<accession>A0ABS2A4B5</accession>
<dbReference type="EMBL" id="JAENHP010000001">
    <property type="protein sequence ID" value="MBM2614681.1"/>
    <property type="molecule type" value="Genomic_DNA"/>
</dbReference>
<keyword evidence="5" id="KW-1185">Reference proteome</keyword>
<evidence type="ECO:0000259" key="3">
    <source>
        <dbReference type="Pfam" id="PF14016"/>
    </source>
</evidence>
<evidence type="ECO:0000256" key="2">
    <source>
        <dbReference type="SAM" id="SignalP"/>
    </source>
</evidence>
<dbReference type="Pfam" id="PF14016">
    <property type="entry name" value="DUF4232"/>
    <property type="match status" value="1"/>
</dbReference>
<evidence type="ECO:0000313" key="4">
    <source>
        <dbReference type="EMBL" id="MBM2614681.1"/>
    </source>
</evidence>
<protein>
    <submittedName>
        <fullName evidence="4">DUF4232 domain-containing protein</fullName>
    </submittedName>
</protein>
<evidence type="ECO:0000313" key="5">
    <source>
        <dbReference type="Proteomes" id="UP000632138"/>
    </source>
</evidence>
<evidence type="ECO:0000256" key="1">
    <source>
        <dbReference type="SAM" id="MobiDB-lite"/>
    </source>
</evidence>
<reference evidence="4 5" key="1">
    <citation type="submission" date="2021-01" db="EMBL/GenBank/DDBJ databases">
        <title>Actinoplanes sp. nov. LDG1-06 isolated from lichen.</title>
        <authorList>
            <person name="Saeng-In P."/>
            <person name="Phongsopitanun W."/>
            <person name="Kanchanasin P."/>
            <person name="Yuki M."/>
            <person name="Kudo T."/>
            <person name="Ohkuma M."/>
            <person name="Tanasupawat S."/>
        </authorList>
    </citation>
    <scope>NUCLEOTIDE SEQUENCE [LARGE SCALE GENOMIC DNA]</scope>
    <source>
        <strain evidence="4 5">LDG1-06</strain>
    </source>
</reference>
<organism evidence="4 5">
    <name type="scientific">Paractinoplanes ovalisporus</name>
    <dbReference type="NCBI Taxonomy" id="2810368"/>
    <lineage>
        <taxon>Bacteria</taxon>
        <taxon>Bacillati</taxon>
        <taxon>Actinomycetota</taxon>
        <taxon>Actinomycetes</taxon>
        <taxon>Micromonosporales</taxon>
        <taxon>Micromonosporaceae</taxon>
        <taxon>Paractinoplanes</taxon>
    </lineage>
</organism>
<feature type="compositionally biased region" description="Low complexity" evidence="1">
    <location>
        <begin position="15"/>
        <end position="47"/>
    </location>
</feature>
<proteinExistence type="predicted"/>
<feature type="region of interest" description="Disordered" evidence="1">
    <location>
        <begin position="15"/>
        <end position="61"/>
    </location>
</feature>
<keyword evidence="2" id="KW-0732">Signal</keyword>
<dbReference type="InterPro" id="IPR025326">
    <property type="entry name" value="DUF4232"/>
</dbReference>
<feature type="domain" description="DUF4232" evidence="3">
    <location>
        <begin position="57"/>
        <end position="191"/>
    </location>
</feature>